<dbReference type="Proteomes" id="UP000005496">
    <property type="component" value="Unassembled WGS sequence"/>
</dbReference>
<keyword evidence="2" id="KW-1185">Reference proteome</keyword>
<dbReference type="SUPFAM" id="SSF53335">
    <property type="entry name" value="S-adenosyl-L-methionine-dependent methyltransferases"/>
    <property type="match status" value="1"/>
</dbReference>
<protein>
    <submittedName>
        <fullName evidence="1">Methyltransferase type 12</fullName>
    </submittedName>
</protein>
<name>D6SPJ8_9BACT</name>
<dbReference type="Gene3D" id="3.40.50.150">
    <property type="entry name" value="Vaccinia Virus protein VP39"/>
    <property type="match status" value="1"/>
</dbReference>
<dbReference type="eggNOG" id="COG2227">
    <property type="taxonomic scope" value="Bacteria"/>
</dbReference>
<dbReference type="GO" id="GO:0008168">
    <property type="term" value="F:methyltransferase activity"/>
    <property type="evidence" value="ECO:0007669"/>
    <property type="project" value="UniProtKB-KW"/>
</dbReference>
<evidence type="ECO:0000313" key="2">
    <source>
        <dbReference type="Proteomes" id="UP000005496"/>
    </source>
</evidence>
<evidence type="ECO:0000313" key="1">
    <source>
        <dbReference type="EMBL" id="EFI34674.1"/>
    </source>
</evidence>
<dbReference type="Pfam" id="PF13489">
    <property type="entry name" value="Methyltransf_23"/>
    <property type="match status" value="1"/>
</dbReference>
<accession>D6SPJ8</accession>
<dbReference type="AlphaFoldDB" id="D6SPJ8"/>
<reference evidence="1" key="1">
    <citation type="submission" date="2010-05" db="EMBL/GenBank/DDBJ databases">
        <title>The draft genome of Desulfonatronospira thiodismutans ASO3-1.</title>
        <authorList>
            <consortium name="US DOE Joint Genome Institute (JGI-PGF)"/>
            <person name="Lucas S."/>
            <person name="Copeland A."/>
            <person name="Lapidus A."/>
            <person name="Cheng J.-F."/>
            <person name="Bruce D."/>
            <person name="Goodwin L."/>
            <person name="Pitluck S."/>
            <person name="Chertkov O."/>
            <person name="Brettin T."/>
            <person name="Detter J.C."/>
            <person name="Han C."/>
            <person name="Land M.L."/>
            <person name="Hauser L."/>
            <person name="Kyrpides N."/>
            <person name="Mikhailova N."/>
            <person name="Muyzer G."/>
            <person name="Woyke T."/>
        </authorList>
    </citation>
    <scope>NUCLEOTIDE SEQUENCE [LARGE SCALE GENOMIC DNA]</scope>
    <source>
        <strain evidence="1">ASO3-1</strain>
    </source>
</reference>
<dbReference type="OrthoDB" id="9816564at2"/>
<gene>
    <name evidence="1" type="ORF">Dthio_PD2046</name>
</gene>
<keyword evidence="1" id="KW-0489">Methyltransferase</keyword>
<keyword evidence="1" id="KW-0808">Transferase</keyword>
<dbReference type="EMBL" id="ACJN02000002">
    <property type="protein sequence ID" value="EFI34674.1"/>
    <property type="molecule type" value="Genomic_DNA"/>
</dbReference>
<proteinExistence type="predicted"/>
<comment type="caution">
    <text evidence="1">The sequence shown here is derived from an EMBL/GenBank/DDBJ whole genome shotgun (WGS) entry which is preliminary data.</text>
</comment>
<dbReference type="RefSeq" id="WP_008869994.1">
    <property type="nucleotide sequence ID" value="NZ_ACJN02000002.1"/>
</dbReference>
<organism evidence="1 2">
    <name type="scientific">Desulfonatronospira thiodismutans ASO3-1</name>
    <dbReference type="NCBI Taxonomy" id="555779"/>
    <lineage>
        <taxon>Bacteria</taxon>
        <taxon>Pseudomonadati</taxon>
        <taxon>Thermodesulfobacteriota</taxon>
        <taxon>Desulfovibrionia</taxon>
        <taxon>Desulfovibrionales</taxon>
        <taxon>Desulfonatronovibrionaceae</taxon>
        <taxon>Desulfonatronospira</taxon>
    </lineage>
</organism>
<sequence>MGTHCRVCLGKELDFFYRQEDLVYWSCSSCQAVLLDEKKLPDAHEELKRYQEHNNYPVDAGYRNFLNRLASPLLQKIPGRSLGLDYGCGPGPALSVILKKAGHRVELYDPFFYPDKIVLEQKYSFITCSEVVEHFHRPYEEFVRLDKMLCPGGWLGIMTCFFLPGHDFGQWHYRRDPTHVVFYQPQTFHLLAGMFGWSCEIPVPNVVLMQKNRF</sequence>
<dbReference type="InterPro" id="IPR029063">
    <property type="entry name" value="SAM-dependent_MTases_sf"/>
</dbReference>
<dbReference type="GO" id="GO:0032259">
    <property type="term" value="P:methylation"/>
    <property type="evidence" value="ECO:0007669"/>
    <property type="project" value="UniProtKB-KW"/>
</dbReference>